<evidence type="ECO:0000256" key="1">
    <source>
        <dbReference type="ARBA" id="ARBA00001936"/>
    </source>
</evidence>
<evidence type="ECO:0000256" key="4">
    <source>
        <dbReference type="ARBA" id="ARBA00004922"/>
    </source>
</evidence>
<dbReference type="InterPro" id="IPR048999">
    <property type="entry name" value="STT3-PglB_core"/>
</dbReference>
<evidence type="ECO:0000256" key="17">
    <source>
        <dbReference type="ARBA" id="ARBA00040922"/>
    </source>
</evidence>
<dbReference type="STRING" id="520822.A0A195BQX3"/>
<evidence type="ECO:0000256" key="2">
    <source>
        <dbReference type="ARBA" id="ARBA00001946"/>
    </source>
</evidence>
<comment type="subunit">
    <text evidence="19">Component of the oligosaccharyltransferase (OST) complex. There are 2 OST complexes, OST-A and OST-B, which contain STT3A or STT3B as catalytic subunit, respectively. OST-A and OST-B contain common core subunits RPN1, RPN2, OST48, OST4, DAD1 and TMEM258, and OST-A contains DC2/OSTC and KRTCAP2/KCP2 specific accessory subunits. OST-A complex assembly occurs through the formation of 3 subcomplexes. Subcomplex 1 contains RPN1 and TMEM258, subcomplex 2 contains the OST-A-specific subunits STT3A, DC2/OSTC, and KCP2 as well as the core subunit OST4, and subcomplex 3 contains RPN2, DAD1, and OST48. The OST-A complex can form stable complexes with the Sec61 complex or with both the Sec61 and TRAP complexes.</text>
</comment>
<evidence type="ECO:0000256" key="12">
    <source>
        <dbReference type="ARBA" id="ARBA00022842"/>
    </source>
</evidence>
<evidence type="ECO:0000256" key="14">
    <source>
        <dbReference type="ARBA" id="ARBA00023136"/>
    </source>
</evidence>
<keyword evidence="16" id="KW-0464">Manganese</keyword>
<evidence type="ECO:0000256" key="16">
    <source>
        <dbReference type="ARBA" id="ARBA00023211"/>
    </source>
</evidence>
<keyword evidence="8 23" id="KW-0808">Transferase</keyword>
<evidence type="ECO:0000256" key="15">
    <source>
        <dbReference type="ARBA" id="ARBA00023180"/>
    </source>
</evidence>
<feature type="transmembrane region" description="Helical" evidence="20">
    <location>
        <begin position="20"/>
        <end position="39"/>
    </location>
</feature>
<dbReference type="PANTHER" id="PTHR13872:SF43">
    <property type="entry name" value="DOLICHYL-DIPHOSPHOOLIGOSACCHARIDE--PROTEIN GLYCOSYLTRANSFERASE SUBUNIT STT3A"/>
    <property type="match status" value="1"/>
</dbReference>
<keyword evidence="11" id="KW-0256">Endoplasmic reticulum</keyword>
<dbReference type="AlphaFoldDB" id="A0A195BQX3"/>
<name>A0A195BQX3_9HYME</name>
<dbReference type="InterPro" id="IPR048307">
    <property type="entry name" value="STT3_N"/>
</dbReference>
<dbReference type="GO" id="GO:0018279">
    <property type="term" value="P:protein N-linked glycosylation via asparagine"/>
    <property type="evidence" value="ECO:0007669"/>
    <property type="project" value="TreeGrafter"/>
</dbReference>
<accession>A0A195BQX3</accession>
<comment type="subcellular location">
    <subcellularLocation>
        <location evidence="3">Endoplasmic reticulum membrane</location>
        <topology evidence="3">Multi-pass membrane protein</topology>
    </subcellularLocation>
</comment>
<feature type="transmembrane region" description="Helical" evidence="20">
    <location>
        <begin position="403"/>
        <end position="427"/>
    </location>
</feature>
<evidence type="ECO:0000256" key="10">
    <source>
        <dbReference type="ARBA" id="ARBA00022723"/>
    </source>
</evidence>
<comment type="similarity">
    <text evidence="5">Belongs to the STT3 family.</text>
</comment>
<dbReference type="UniPathway" id="UPA00378"/>
<evidence type="ECO:0000256" key="5">
    <source>
        <dbReference type="ARBA" id="ARBA00010810"/>
    </source>
</evidence>
<feature type="domain" description="STT3/PglB/AglB core" evidence="22">
    <location>
        <begin position="484"/>
        <end position="540"/>
    </location>
</feature>
<reference evidence="23 24" key="1">
    <citation type="submission" date="2015-09" db="EMBL/GenBank/DDBJ databases">
        <title>Atta colombica WGS genome.</title>
        <authorList>
            <person name="Nygaard S."/>
            <person name="Hu H."/>
            <person name="Boomsma J."/>
            <person name="Zhang G."/>
        </authorList>
    </citation>
    <scope>NUCLEOTIDE SEQUENCE [LARGE SCALE GENOMIC DNA]</scope>
    <source>
        <strain evidence="23">Treedump-2</strain>
        <tissue evidence="23">Whole body</tissue>
    </source>
</reference>
<evidence type="ECO:0000313" key="23">
    <source>
        <dbReference type="EMBL" id="KYM88361.1"/>
    </source>
</evidence>
<feature type="transmembrane region" description="Helical" evidence="20">
    <location>
        <begin position="239"/>
        <end position="259"/>
    </location>
</feature>
<gene>
    <name evidence="23" type="ORF">ALC53_02843</name>
</gene>
<dbReference type="GO" id="GO:0043687">
    <property type="term" value="P:post-translational protein modification"/>
    <property type="evidence" value="ECO:0007669"/>
    <property type="project" value="TreeGrafter"/>
</dbReference>
<keyword evidence="10" id="KW-0479">Metal-binding</keyword>
<dbReference type="InterPro" id="IPR003674">
    <property type="entry name" value="Oligo_trans_STT3"/>
</dbReference>
<dbReference type="Proteomes" id="UP000078540">
    <property type="component" value="Unassembled WGS sequence"/>
</dbReference>
<dbReference type="GO" id="GO:0005789">
    <property type="term" value="C:endoplasmic reticulum membrane"/>
    <property type="evidence" value="ECO:0007669"/>
    <property type="project" value="UniProtKB-SubCell"/>
</dbReference>
<evidence type="ECO:0000256" key="8">
    <source>
        <dbReference type="ARBA" id="ARBA00022679"/>
    </source>
</evidence>
<comment type="cofactor">
    <cofactor evidence="1">
        <name>Mn(2+)</name>
        <dbReference type="ChEBI" id="CHEBI:29035"/>
    </cofactor>
</comment>
<sequence length="664" mass="75707">MATLLKTRGLRMTAQKQETLLKLTVLSLAAILSFATRLFSVLRFESVIHEFDPYFNYRTTKYLAENGFYSFHNWFDDRVWYPLGRIIGGTIYPGLMITSAALYRISWLLNITLDIRNICVFLAPLFSSLTTIITYLLTKELKDSASGLFAAAMIAIVPGYISRSVAGSYDNEGIAIFCMLFTYYMWIKAVKTGAICWATCAALAYFYMVSSWGGYVFLINLIPLHVLTLMVTGRFSHRIYIAYSILYCLGTILSMQISFVGFQPVQSSEHMLALGVFGLCQIHALVDYLRSKLSQKEFEILFRALLAVVITTSCVVGGILTITGKISPWTGRFYSLLDPSYAKNHIPIIASVSEHQPTSWSSFYFDLQILVFLFPSGLYFCFSKLTDSNIFLILYGVTMMVRLMLVLAPVMCILGGIGASSLLVTYMKQVESGKVVDKKAKKFESNYILRSEFEKKLDMSKIFRRSKSKLRTYKNKDIFSNAKIMSWWDYGYQITAMANRTILVDNNTWNNTHISRVGQAMASSEEKAYEIMRELDVNYVLVIFGGLTGYSSDDINKFLWMVRIGGSTEKGKSITEWDYYNSAGEFRVDKEGSPILLNCLMYKMCYYRFGQVYTEGGKPSGYDRVRNMEIGNKDFELNTLEEAYTTEHWLVRIYKVKDLRNRGA</sequence>
<dbReference type="PANTHER" id="PTHR13872">
    <property type="entry name" value="DOLICHYL-DIPHOSPHOOLIGOSACCHARIDE--PROTEIN GLYCOSYLTRANSFERASE SUBUNIT"/>
    <property type="match status" value="1"/>
</dbReference>
<keyword evidence="9 20" id="KW-0812">Transmembrane</keyword>
<keyword evidence="7" id="KW-0328">Glycosyltransferase</keyword>
<dbReference type="EMBL" id="KQ976424">
    <property type="protein sequence ID" value="KYM88361.1"/>
    <property type="molecule type" value="Genomic_DNA"/>
</dbReference>
<evidence type="ECO:0000256" key="13">
    <source>
        <dbReference type="ARBA" id="ARBA00022989"/>
    </source>
</evidence>
<feature type="transmembrane region" description="Helical" evidence="20">
    <location>
        <begin position="144"/>
        <end position="161"/>
    </location>
</feature>
<feature type="transmembrane region" description="Helical" evidence="20">
    <location>
        <begin position="115"/>
        <end position="138"/>
    </location>
</feature>
<protein>
    <recommendedName>
        <fullName evidence="17">Dolichyl-diphosphooligosaccharide--protein glycosyltransferase subunit STT3A</fullName>
        <ecNumber evidence="6">2.4.99.18</ecNumber>
    </recommendedName>
</protein>
<feature type="transmembrane region" description="Helical" evidence="20">
    <location>
        <begin position="271"/>
        <end position="289"/>
    </location>
</feature>
<feature type="transmembrane region" description="Helical" evidence="20">
    <location>
        <begin position="79"/>
        <end position="103"/>
    </location>
</feature>
<dbReference type="EC" id="2.4.99.18" evidence="6"/>
<feature type="transmembrane region" description="Helical" evidence="20">
    <location>
        <begin position="301"/>
        <end position="322"/>
    </location>
</feature>
<evidence type="ECO:0000256" key="6">
    <source>
        <dbReference type="ARBA" id="ARBA00012605"/>
    </source>
</evidence>
<comment type="pathway">
    <text evidence="4">Protein modification; protein glycosylation.</text>
</comment>
<keyword evidence="15" id="KW-0325">Glycoprotein</keyword>
<feature type="domain" description="Oligosaccharyl transferase STT3 N-terminal" evidence="21">
    <location>
        <begin position="21"/>
        <end position="414"/>
    </location>
</feature>
<evidence type="ECO:0000256" key="3">
    <source>
        <dbReference type="ARBA" id="ARBA00004477"/>
    </source>
</evidence>
<dbReference type="Gene3D" id="3.40.50.12610">
    <property type="match status" value="1"/>
</dbReference>
<feature type="transmembrane region" description="Helical" evidence="20">
    <location>
        <begin position="212"/>
        <end position="232"/>
    </location>
</feature>
<feature type="transmembrane region" description="Helical" evidence="20">
    <location>
        <begin position="173"/>
        <end position="206"/>
    </location>
</feature>
<evidence type="ECO:0000259" key="21">
    <source>
        <dbReference type="Pfam" id="PF02516"/>
    </source>
</evidence>
<dbReference type="GO" id="GO:0046872">
    <property type="term" value="F:metal ion binding"/>
    <property type="evidence" value="ECO:0007669"/>
    <property type="project" value="UniProtKB-KW"/>
</dbReference>
<evidence type="ECO:0000259" key="22">
    <source>
        <dbReference type="Pfam" id="PF21436"/>
    </source>
</evidence>
<comment type="catalytic activity">
    <reaction evidence="18">
        <text>a di-trans,poly-cis-dolichyl diphosphooligosaccharide + L-asparaginyl-[protein] = N(4)-(oligosaccharide-(1-&gt;4)-N-acetyl-beta-D-glucosaminyl-(1-&gt;4)-N-acetyl-beta-D-glucosaminyl)-L-asparaginyl-[protein] + a di-trans,poly-cis-dolichyl diphosphate + H(+)</text>
        <dbReference type="Rhea" id="RHEA:22980"/>
        <dbReference type="Rhea" id="RHEA-COMP:12804"/>
        <dbReference type="Rhea" id="RHEA-COMP:12805"/>
        <dbReference type="Rhea" id="RHEA-COMP:19506"/>
        <dbReference type="Rhea" id="RHEA-COMP:19509"/>
        <dbReference type="ChEBI" id="CHEBI:15378"/>
        <dbReference type="ChEBI" id="CHEBI:50347"/>
        <dbReference type="ChEBI" id="CHEBI:57497"/>
        <dbReference type="ChEBI" id="CHEBI:57570"/>
        <dbReference type="ChEBI" id="CHEBI:132529"/>
        <dbReference type="EC" id="2.4.99.18"/>
    </reaction>
</comment>
<proteinExistence type="inferred from homology"/>
<keyword evidence="14 20" id="KW-0472">Membrane</keyword>
<feature type="transmembrane region" description="Helical" evidence="20">
    <location>
        <begin position="363"/>
        <end position="382"/>
    </location>
</feature>
<keyword evidence="13 20" id="KW-1133">Transmembrane helix</keyword>
<comment type="cofactor">
    <cofactor evidence="2">
        <name>Mg(2+)</name>
        <dbReference type="ChEBI" id="CHEBI:18420"/>
    </cofactor>
</comment>
<evidence type="ECO:0000256" key="18">
    <source>
        <dbReference type="ARBA" id="ARBA00048829"/>
    </source>
</evidence>
<evidence type="ECO:0000256" key="11">
    <source>
        <dbReference type="ARBA" id="ARBA00022824"/>
    </source>
</evidence>
<evidence type="ECO:0000256" key="7">
    <source>
        <dbReference type="ARBA" id="ARBA00022676"/>
    </source>
</evidence>
<dbReference type="Pfam" id="PF02516">
    <property type="entry name" value="STT3"/>
    <property type="match status" value="1"/>
</dbReference>
<dbReference type="Pfam" id="PF21436">
    <property type="entry name" value="STT3-PglB_core"/>
    <property type="match status" value="1"/>
</dbReference>
<keyword evidence="24" id="KW-1185">Reference proteome</keyword>
<evidence type="ECO:0000256" key="20">
    <source>
        <dbReference type="SAM" id="Phobius"/>
    </source>
</evidence>
<dbReference type="GO" id="GO:0004579">
    <property type="term" value="F:dolichyl-diphosphooligosaccharide-protein glycotransferase activity"/>
    <property type="evidence" value="ECO:0007669"/>
    <property type="project" value="UniProtKB-EC"/>
</dbReference>
<organism evidence="23 24">
    <name type="scientific">Atta colombica</name>
    <dbReference type="NCBI Taxonomy" id="520822"/>
    <lineage>
        <taxon>Eukaryota</taxon>
        <taxon>Metazoa</taxon>
        <taxon>Ecdysozoa</taxon>
        <taxon>Arthropoda</taxon>
        <taxon>Hexapoda</taxon>
        <taxon>Insecta</taxon>
        <taxon>Pterygota</taxon>
        <taxon>Neoptera</taxon>
        <taxon>Endopterygota</taxon>
        <taxon>Hymenoptera</taxon>
        <taxon>Apocrita</taxon>
        <taxon>Aculeata</taxon>
        <taxon>Formicoidea</taxon>
        <taxon>Formicidae</taxon>
        <taxon>Myrmicinae</taxon>
        <taxon>Atta</taxon>
    </lineage>
</organism>
<evidence type="ECO:0000313" key="24">
    <source>
        <dbReference type="Proteomes" id="UP000078540"/>
    </source>
</evidence>
<evidence type="ECO:0000256" key="19">
    <source>
        <dbReference type="ARBA" id="ARBA00062993"/>
    </source>
</evidence>
<keyword evidence="12" id="KW-0460">Magnesium</keyword>
<evidence type="ECO:0000256" key="9">
    <source>
        <dbReference type="ARBA" id="ARBA00022692"/>
    </source>
</evidence>